<organism evidence="1 2">
    <name type="scientific">Aspergillus leporis</name>
    <dbReference type="NCBI Taxonomy" id="41062"/>
    <lineage>
        <taxon>Eukaryota</taxon>
        <taxon>Fungi</taxon>
        <taxon>Dikarya</taxon>
        <taxon>Ascomycota</taxon>
        <taxon>Pezizomycotina</taxon>
        <taxon>Eurotiomycetes</taxon>
        <taxon>Eurotiomycetidae</taxon>
        <taxon>Eurotiales</taxon>
        <taxon>Aspergillaceae</taxon>
        <taxon>Aspergillus</taxon>
        <taxon>Aspergillus subgen. Circumdati</taxon>
    </lineage>
</organism>
<accession>A0A5N5X2B4</accession>
<protein>
    <submittedName>
        <fullName evidence="1">Uncharacterized protein</fullName>
    </submittedName>
</protein>
<dbReference type="AlphaFoldDB" id="A0A5N5X2B4"/>
<proteinExistence type="predicted"/>
<gene>
    <name evidence="1" type="ORF">BDV29DRAFT_172827</name>
</gene>
<reference evidence="1 2" key="1">
    <citation type="submission" date="2019-04" db="EMBL/GenBank/DDBJ databases">
        <title>Friends and foes A comparative genomics study of 23 Aspergillus species from section Flavi.</title>
        <authorList>
            <consortium name="DOE Joint Genome Institute"/>
            <person name="Kjaerbolling I."/>
            <person name="Vesth T."/>
            <person name="Frisvad J.C."/>
            <person name="Nybo J.L."/>
            <person name="Theobald S."/>
            <person name="Kildgaard S."/>
            <person name="Isbrandt T."/>
            <person name="Kuo A."/>
            <person name="Sato A."/>
            <person name="Lyhne E.K."/>
            <person name="Kogle M.E."/>
            <person name="Wiebenga A."/>
            <person name="Kun R.S."/>
            <person name="Lubbers R.J."/>
            <person name="Makela M.R."/>
            <person name="Barry K."/>
            <person name="Chovatia M."/>
            <person name="Clum A."/>
            <person name="Daum C."/>
            <person name="Haridas S."/>
            <person name="He G."/>
            <person name="LaButti K."/>
            <person name="Lipzen A."/>
            <person name="Mondo S."/>
            <person name="Riley R."/>
            <person name="Salamov A."/>
            <person name="Simmons B.A."/>
            <person name="Magnuson J.K."/>
            <person name="Henrissat B."/>
            <person name="Mortensen U.H."/>
            <person name="Larsen T.O."/>
            <person name="Devries R.P."/>
            <person name="Grigoriev I.V."/>
            <person name="Machida M."/>
            <person name="Baker S.E."/>
            <person name="Andersen M.R."/>
        </authorList>
    </citation>
    <scope>NUCLEOTIDE SEQUENCE [LARGE SCALE GENOMIC DNA]</scope>
    <source>
        <strain evidence="1 2">CBS 151.66</strain>
    </source>
</reference>
<keyword evidence="2" id="KW-1185">Reference proteome</keyword>
<dbReference type="EMBL" id="ML732202">
    <property type="protein sequence ID" value="KAB8074921.1"/>
    <property type="molecule type" value="Genomic_DNA"/>
</dbReference>
<evidence type="ECO:0000313" key="2">
    <source>
        <dbReference type="Proteomes" id="UP000326565"/>
    </source>
</evidence>
<sequence length="59" mass="6620">MAAKLGGRSIGYHCVEGLIDALERPRGFQTLDLYPVTSVYFVPRKGRDITWLLAHNCGR</sequence>
<name>A0A5N5X2B4_9EURO</name>
<evidence type="ECO:0000313" key="1">
    <source>
        <dbReference type="EMBL" id="KAB8074921.1"/>
    </source>
</evidence>
<dbReference type="Proteomes" id="UP000326565">
    <property type="component" value="Unassembled WGS sequence"/>
</dbReference>